<evidence type="ECO:0000313" key="3">
    <source>
        <dbReference type="Proteomes" id="UP001243330"/>
    </source>
</evidence>
<evidence type="ECO:0000313" key="2">
    <source>
        <dbReference type="EMBL" id="KAK1855020.1"/>
    </source>
</evidence>
<evidence type="ECO:0000256" key="1">
    <source>
        <dbReference type="SAM" id="MobiDB-lite"/>
    </source>
</evidence>
<dbReference type="Proteomes" id="UP001243330">
    <property type="component" value="Unassembled WGS sequence"/>
</dbReference>
<feature type="region of interest" description="Disordered" evidence="1">
    <location>
        <begin position="1"/>
        <end position="24"/>
    </location>
</feature>
<comment type="caution">
    <text evidence="2">The sequence shown here is derived from an EMBL/GenBank/DDBJ whole genome shotgun (WGS) entry which is preliminary data.</text>
</comment>
<proteinExistence type="predicted"/>
<gene>
    <name evidence="2" type="ORF">CCHR01_02305</name>
</gene>
<reference evidence="2" key="1">
    <citation type="submission" date="2023-01" db="EMBL/GenBank/DDBJ databases">
        <title>Colletotrichum chrysophilum M932 genome sequence.</title>
        <authorList>
            <person name="Baroncelli R."/>
        </authorList>
    </citation>
    <scope>NUCLEOTIDE SEQUENCE</scope>
    <source>
        <strain evidence="2">M932</strain>
    </source>
</reference>
<protein>
    <submittedName>
        <fullName evidence="2">Uncharacterized protein</fullName>
    </submittedName>
</protein>
<keyword evidence="3" id="KW-1185">Reference proteome</keyword>
<dbReference type="AlphaFoldDB" id="A0AAD9AX87"/>
<feature type="region of interest" description="Disordered" evidence="1">
    <location>
        <begin position="53"/>
        <end position="85"/>
    </location>
</feature>
<accession>A0AAD9AX87</accession>
<sequence>MPPFQEQDGPPAHDHPPNNEPIVENEDIAQGLPAMMTWLELVQRGAQEKAQLQQQGLQQYEDDDQSDIPVLEAENNQEQPIQEVDDHDEPEFILDQMLDFILGDLDEPILQSGEDEVSFVRLSSSSQPKPKPIL</sequence>
<organism evidence="2 3">
    <name type="scientific">Colletotrichum chrysophilum</name>
    <dbReference type="NCBI Taxonomy" id="1836956"/>
    <lineage>
        <taxon>Eukaryota</taxon>
        <taxon>Fungi</taxon>
        <taxon>Dikarya</taxon>
        <taxon>Ascomycota</taxon>
        <taxon>Pezizomycotina</taxon>
        <taxon>Sordariomycetes</taxon>
        <taxon>Hypocreomycetidae</taxon>
        <taxon>Glomerellales</taxon>
        <taxon>Glomerellaceae</taxon>
        <taxon>Colletotrichum</taxon>
        <taxon>Colletotrichum gloeosporioides species complex</taxon>
    </lineage>
</organism>
<dbReference type="EMBL" id="JAQOWY010000027">
    <property type="protein sequence ID" value="KAK1855020.1"/>
    <property type="molecule type" value="Genomic_DNA"/>
</dbReference>
<name>A0AAD9AX87_9PEZI</name>